<feature type="domain" description="U1-type" evidence="3">
    <location>
        <begin position="50"/>
        <end position="84"/>
    </location>
</feature>
<dbReference type="InterPro" id="IPR013087">
    <property type="entry name" value="Znf_C2H2_type"/>
</dbReference>
<accession>A0ABQ9KAZ7</accession>
<dbReference type="InterPro" id="IPR036236">
    <property type="entry name" value="Znf_C2H2_sf"/>
</dbReference>
<organism evidence="4 5">
    <name type="scientific">Hevea brasiliensis</name>
    <name type="common">Para rubber tree</name>
    <name type="synonym">Siphonia brasiliensis</name>
    <dbReference type="NCBI Taxonomy" id="3981"/>
    <lineage>
        <taxon>Eukaryota</taxon>
        <taxon>Viridiplantae</taxon>
        <taxon>Streptophyta</taxon>
        <taxon>Embryophyta</taxon>
        <taxon>Tracheophyta</taxon>
        <taxon>Spermatophyta</taxon>
        <taxon>Magnoliopsida</taxon>
        <taxon>eudicotyledons</taxon>
        <taxon>Gunneridae</taxon>
        <taxon>Pentapetalae</taxon>
        <taxon>rosids</taxon>
        <taxon>fabids</taxon>
        <taxon>Malpighiales</taxon>
        <taxon>Euphorbiaceae</taxon>
        <taxon>Crotonoideae</taxon>
        <taxon>Micrandreae</taxon>
        <taxon>Hevea</taxon>
    </lineage>
</organism>
<sequence length="293" mass="32829">MLYDFRLCAVSILLQAKPNSNLCGAKRKAATPPEQGAVGLPDAGLKKIPKEEWNCTLCNVSATSERGLNEHLQGKRHKAKEARLRANRVAKNLSPIPFPKKTAKPANLTTSIAGSELEAKVEGELLEVEKANDDTDKKRENKQDSGNANDKLQKCTYRKFEEKRGREIAEERTAEFRKKKQFKFWCEMCQIGAYSAVVMEAHEKGKKHKFQLQQLHQNGEAVPAITTMVSSKAGEKAKDREAVTVEANEKKTGNANYKEKTTETVAGNDKIIENGPQMMRDQDNLQFQVNKQN</sequence>
<feature type="domain" description="C2H2-type" evidence="2">
    <location>
        <begin position="53"/>
        <end position="77"/>
    </location>
</feature>
<comment type="caution">
    <text evidence="4">The sequence shown here is derived from an EMBL/GenBank/DDBJ whole genome shotgun (WGS) entry which is preliminary data.</text>
</comment>
<evidence type="ECO:0000256" key="1">
    <source>
        <dbReference type="SAM" id="MobiDB-lite"/>
    </source>
</evidence>
<dbReference type="SMART" id="SM00355">
    <property type="entry name" value="ZnF_C2H2"/>
    <property type="match status" value="2"/>
</dbReference>
<dbReference type="InterPro" id="IPR003604">
    <property type="entry name" value="Matrin/U1-like-C_Znf_C2H2"/>
</dbReference>
<dbReference type="PANTHER" id="PTHR47487:SF8">
    <property type="entry name" value="OS08G0270900 PROTEIN"/>
    <property type="match status" value="1"/>
</dbReference>
<dbReference type="Proteomes" id="UP001174677">
    <property type="component" value="Unassembled WGS sequence"/>
</dbReference>
<name>A0ABQ9KAZ7_HEVBR</name>
<keyword evidence="5" id="KW-1185">Reference proteome</keyword>
<evidence type="ECO:0000313" key="4">
    <source>
        <dbReference type="EMBL" id="KAJ9129448.1"/>
    </source>
</evidence>
<feature type="domain" description="C2H2-type" evidence="2">
    <location>
        <begin position="184"/>
        <end position="208"/>
    </location>
</feature>
<dbReference type="EMBL" id="JARPOI010000142">
    <property type="protein sequence ID" value="KAJ9129448.1"/>
    <property type="molecule type" value="Genomic_DNA"/>
</dbReference>
<feature type="region of interest" description="Disordered" evidence="1">
    <location>
        <begin position="128"/>
        <end position="152"/>
    </location>
</feature>
<proteinExistence type="predicted"/>
<gene>
    <name evidence="4" type="ORF">P3X46_033821</name>
</gene>
<evidence type="ECO:0000313" key="5">
    <source>
        <dbReference type="Proteomes" id="UP001174677"/>
    </source>
</evidence>
<feature type="compositionally biased region" description="Basic and acidic residues" evidence="1">
    <location>
        <begin position="128"/>
        <end position="143"/>
    </location>
</feature>
<dbReference type="SMART" id="SM00451">
    <property type="entry name" value="ZnF_U1"/>
    <property type="match status" value="2"/>
</dbReference>
<dbReference type="SUPFAM" id="SSF57667">
    <property type="entry name" value="beta-beta-alpha zinc fingers"/>
    <property type="match status" value="2"/>
</dbReference>
<feature type="domain" description="U1-type" evidence="3">
    <location>
        <begin position="181"/>
        <end position="215"/>
    </location>
</feature>
<dbReference type="Pfam" id="PF12874">
    <property type="entry name" value="zf-met"/>
    <property type="match status" value="2"/>
</dbReference>
<dbReference type="PANTHER" id="PTHR47487">
    <property type="entry name" value="OS06G0651300 PROTEIN-RELATED"/>
    <property type="match status" value="1"/>
</dbReference>
<dbReference type="Gene3D" id="3.30.160.60">
    <property type="entry name" value="Classic Zinc Finger"/>
    <property type="match status" value="2"/>
</dbReference>
<evidence type="ECO:0000259" key="2">
    <source>
        <dbReference type="SMART" id="SM00355"/>
    </source>
</evidence>
<protein>
    <recommendedName>
        <fullName evidence="6">U1-type domain-containing protein</fullName>
    </recommendedName>
</protein>
<evidence type="ECO:0000259" key="3">
    <source>
        <dbReference type="SMART" id="SM00451"/>
    </source>
</evidence>
<evidence type="ECO:0008006" key="6">
    <source>
        <dbReference type="Google" id="ProtNLM"/>
    </source>
</evidence>
<reference evidence="4 5" key="1">
    <citation type="journal article" date="2023" name="Plant Biotechnol. J.">
        <title>Chromosome-level wild Hevea brasiliensis genome provides new tools for genomic-assisted breeding and valuable loci to elevate rubber yield.</title>
        <authorList>
            <person name="Cheng H."/>
            <person name="Song X."/>
            <person name="Hu Y."/>
            <person name="Wu T."/>
            <person name="Yang Q."/>
            <person name="An Z."/>
            <person name="Feng S."/>
            <person name="Deng Z."/>
            <person name="Wu W."/>
            <person name="Zeng X."/>
            <person name="Tu M."/>
            <person name="Wang X."/>
            <person name="Huang H."/>
        </authorList>
    </citation>
    <scope>NUCLEOTIDE SEQUENCE [LARGE SCALE GENOMIC DNA]</scope>
    <source>
        <strain evidence="4">MT/VB/25A 57/8</strain>
    </source>
</reference>